<evidence type="ECO:0000313" key="3">
    <source>
        <dbReference type="Proteomes" id="UP001497512"/>
    </source>
</evidence>
<gene>
    <name evidence="2" type="ORF">CSSPTR1EN2_LOCUS4900</name>
</gene>
<feature type="compositionally biased region" description="Polar residues" evidence="1">
    <location>
        <begin position="108"/>
        <end position="128"/>
    </location>
</feature>
<organism evidence="2 3">
    <name type="scientific">Sphagnum troendelagicum</name>
    <dbReference type="NCBI Taxonomy" id="128251"/>
    <lineage>
        <taxon>Eukaryota</taxon>
        <taxon>Viridiplantae</taxon>
        <taxon>Streptophyta</taxon>
        <taxon>Embryophyta</taxon>
        <taxon>Bryophyta</taxon>
        <taxon>Sphagnophytina</taxon>
        <taxon>Sphagnopsida</taxon>
        <taxon>Sphagnales</taxon>
        <taxon>Sphagnaceae</taxon>
        <taxon>Sphagnum</taxon>
    </lineage>
</organism>
<evidence type="ECO:0000313" key="2">
    <source>
        <dbReference type="EMBL" id="CAK9199365.1"/>
    </source>
</evidence>
<dbReference type="PANTHER" id="PTHR31672">
    <property type="entry name" value="BNACNNG10540D PROTEIN"/>
    <property type="match status" value="1"/>
</dbReference>
<reference evidence="2" key="1">
    <citation type="submission" date="2024-02" db="EMBL/GenBank/DDBJ databases">
        <authorList>
            <consortium name="ELIXIR-Norway"/>
            <consortium name="Elixir Norway"/>
        </authorList>
    </citation>
    <scope>NUCLEOTIDE SEQUENCE</scope>
</reference>
<dbReference type="InterPro" id="IPR050796">
    <property type="entry name" value="SCF_F-box_component"/>
</dbReference>
<sequence>MFLPGLEEKRIYATYFPLVMSLMQEDSPSEANNNNTNNNNTITTRSSFLGYNSNRVLNAPREWLQLPSLDFLPPHVYDVLAGTGGLLLVNGSNQQPTEEQLQQPPNTNTSLPLLQPTSTSGLQQQPADISGSNLISNCTTRSDEELCNYPEQSVLVVCNPLTKEMKLITPRHMKFDMKRKTARMVLVTAFGSLNKNVMSRTPLVAAAALNNTYDDDDAASRREQPTSHDDECCPLAVKPMTRLPYRLYILGSHTEKKATPSFHESPWRYVIVILTYDSIADAWISGMTFQDARLPIHGRTDLAIVGDGLFLGGQVISGKTVRNAGGTVEDIWVNKIIWVQISLGEWHTIPFNIPRSRERGHHQHEGFKPVCCQAPRVLQCRDEGTVYVVTRHVQEPSSMEIWELELNCINKEPTGLIKFVTTMPPELFYTLFHKIVSNKVYDCVASFHYIAFMSTCNPQAVAVYDTLVNEWFLTVSPSCCTLEKCKPGCFTIPRCQWTPNFSAKP</sequence>
<feature type="region of interest" description="Disordered" evidence="1">
    <location>
        <begin position="90"/>
        <end position="128"/>
    </location>
</feature>
<keyword evidence="3" id="KW-1185">Reference proteome</keyword>
<dbReference type="Proteomes" id="UP001497512">
    <property type="component" value="Chromosome 12"/>
</dbReference>
<evidence type="ECO:0000256" key="1">
    <source>
        <dbReference type="SAM" id="MobiDB-lite"/>
    </source>
</evidence>
<name>A0ABP0TL39_9BRYO</name>
<accession>A0ABP0TL39</accession>
<feature type="compositionally biased region" description="Low complexity" evidence="1">
    <location>
        <begin position="93"/>
        <end position="107"/>
    </location>
</feature>
<proteinExistence type="predicted"/>
<protein>
    <submittedName>
        <fullName evidence="2">Uncharacterized protein</fullName>
    </submittedName>
</protein>
<dbReference type="PANTHER" id="PTHR31672:SF2">
    <property type="entry name" value="F-BOX DOMAIN-CONTAINING PROTEIN"/>
    <property type="match status" value="1"/>
</dbReference>
<dbReference type="EMBL" id="OZ019904">
    <property type="protein sequence ID" value="CAK9199365.1"/>
    <property type="molecule type" value="Genomic_DNA"/>
</dbReference>